<dbReference type="AlphaFoldDB" id="A0A679FH57"/>
<organism evidence="1 2">
    <name type="scientific">Geobacillus subterraneus</name>
    <dbReference type="NCBI Taxonomy" id="129338"/>
    <lineage>
        <taxon>Bacteria</taxon>
        <taxon>Bacillati</taxon>
        <taxon>Bacillota</taxon>
        <taxon>Bacilli</taxon>
        <taxon>Bacillales</taxon>
        <taxon>Anoxybacillaceae</taxon>
        <taxon>Geobacillus</taxon>
    </lineage>
</organism>
<dbReference type="Proteomes" id="UP000501421">
    <property type="component" value="Chromosome"/>
</dbReference>
<gene>
    <name evidence="1" type="ORF">GsuE55_02310</name>
</gene>
<dbReference type="EMBL" id="AP022557">
    <property type="protein sequence ID" value="BBW95398.1"/>
    <property type="molecule type" value="Genomic_DNA"/>
</dbReference>
<evidence type="ECO:0000313" key="1">
    <source>
        <dbReference type="EMBL" id="BBW95398.1"/>
    </source>
</evidence>
<reference evidence="2" key="1">
    <citation type="journal article" date="2020" name="Microbiol. Resour. Announc.">
        <title>Complete Genome Sequence of Geobacillus sp. Strain E55-1, Isolated from Mine Geyser in Japan.</title>
        <authorList>
            <person name="Miyazaki K."/>
            <person name="Hase E."/>
            <person name="Tokito N."/>
        </authorList>
    </citation>
    <scope>NUCLEOTIDE SEQUENCE [LARGE SCALE GENOMIC DNA]</scope>
    <source>
        <strain evidence="2">E55-1</strain>
    </source>
</reference>
<name>A0A679FH57_9BACL</name>
<keyword evidence="2" id="KW-1185">Reference proteome</keyword>
<evidence type="ECO:0000313" key="2">
    <source>
        <dbReference type="Proteomes" id="UP000501421"/>
    </source>
</evidence>
<accession>A0A679FH57</accession>
<proteinExistence type="predicted"/>
<protein>
    <submittedName>
        <fullName evidence="1">Uncharacterized protein</fullName>
    </submittedName>
</protein>
<sequence>MTPKRRSMNTVKAKSILEQKSGNAYEAGDLGKNTADPICFSIRETLHNQLSFLNEHAADSCVTAVFHQPSMAMEAENVGEKPFVALSDDKLNVCFTSHFLNPFQTERDSRQHKNGQ</sequence>